<dbReference type="STRING" id="523844.MSTHT_2071"/>
<keyword evidence="1" id="KW-1133">Transmembrane helix</keyword>
<reference evidence="2 3" key="1">
    <citation type="submission" date="2014-07" db="EMBL/GenBank/DDBJ databases">
        <title>Methanogenic archaea and the global carbon cycle.</title>
        <authorList>
            <person name="Henriksen J.R."/>
            <person name="Luke J."/>
            <person name="Reinhart S."/>
            <person name="Benedict M.N."/>
            <person name="Youngblut N.D."/>
            <person name="Metcalf M.E."/>
            <person name="Whitaker R.J."/>
            <person name="Metcalf W.W."/>
        </authorList>
    </citation>
    <scope>NUCLEOTIDE SEQUENCE [LARGE SCALE GENOMIC DNA]</scope>
    <source>
        <strain evidence="3">ATCC 43570 / DSM 1825 / OCM 12 / VKM B-1830 / TM-1</strain>
    </source>
</reference>
<evidence type="ECO:0000313" key="3">
    <source>
        <dbReference type="Proteomes" id="UP000066529"/>
    </source>
</evidence>
<protein>
    <recommendedName>
        <fullName evidence="4">SigmaK-factor processing regulatory protein BofA</fullName>
    </recommendedName>
</protein>
<keyword evidence="1" id="KW-0472">Membrane</keyword>
<accession>A0A0E3H9B8</accession>
<dbReference type="HOGENOM" id="CLU_172280_1_0_2"/>
<dbReference type="Proteomes" id="UP000066529">
    <property type="component" value="Chromosome"/>
</dbReference>
<dbReference type="GeneID" id="41602541"/>
<dbReference type="EMBL" id="CP009501">
    <property type="protein sequence ID" value="AKB13829.1"/>
    <property type="molecule type" value="Genomic_DNA"/>
</dbReference>
<feature type="transmembrane region" description="Helical" evidence="1">
    <location>
        <begin position="55"/>
        <end position="80"/>
    </location>
</feature>
<feature type="transmembrane region" description="Helical" evidence="1">
    <location>
        <begin position="6"/>
        <end position="24"/>
    </location>
</feature>
<dbReference type="KEGG" id="mthr:MSTHT_2071"/>
<name>A0A0E3H9B8_METTT</name>
<dbReference type="Pfam" id="PF07441">
    <property type="entry name" value="BofA"/>
    <property type="match status" value="1"/>
</dbReference>
<organism evidence="2 3">
    <name type="scientific">Methanosarcina thermophila (strain ATCC 43570 / DSM 1825 / OCM 12 / VKM B-1830 / TM-1)</name>
    <dbReference type="NCBI Taxonomy" id="523844"/>
    <lineage>
        <taxon>Archaea</taxon>
        <taxon>Methanobacteriati</taxon>
        <taxon>Methanobacteriota</taxon>
        <taxon>Stenosarchaea group</taxon>
        <taxon>Methanomicrobia</taxon>
        <taxon>Methanosarcinales</taxon>
        <taxon>Methanosarcinaceae</taxon>
        <taxon>Methanosarcina</taxon>
    </lineage>
</organism>
<evidence type="ECO:0008006" key="4">
    <source>
        <dbReference type="Google" id="ProtNLM"/>
    </source>
</evidence>
<dbReference type="AlphaFoldDB" id="A0A0E3H9B8"/>
<sequence length="85" mass="8830">MVVEVIEILVLALAIVVAFLLYKVLKTATSLAINAVLGVLVLLAAKVLLGLNITITLVEVIICAIGGIFGALAIIVLNYLGIAFI</sequence>
<dbReference type="InterPro" id="IPR010001">
    <property type="entry name" value="BofA"/>
</dbReference>
<gene>
    <name evidence="2" type="ORF">MSTHT_2071</name>
</gene>
<proteinExistence type="predicted"/>
<dbReference type="PATRIC" id="fig|523844.20.peg.2557"/>
<keyword evidence="1" id="KW-0812">Transmembrane</keyword>
<evidence type="ECO:0000313" key="2">
    <source>
        <dbReference type="EMBL" id="AKB13829.1"/>
    </source>
</evidence>
<feature type="transmembrane region" description="Helical" evidence="1">
    <location>
        <begin position="31"/>
        <end position="49"/>
    </location>
</feature>
<dbReference type="RefSeq" id="WP_048167819.1">
    <property type="nucleotide sequence ID" value="NZ_CP009501.1"/>
</dbReference>
<evidence type="ECO:0000256" key="1">
    <source>
        <dbReference type="SAM" id="Phobius"/>
    </source>
</evidence>